<feature type="non-terminal residue" evidence="2">
    <location>
        <position position="1"/>
    </location>
</feature>
<reference evidence="2 3" key="1">
    <citation type="submission" date="2018-08" db="EMBL/GenBank/DDBJ databases">
        <title>Recombination of ecologically and evolutionarily significant loci maintains genetic cohesion in the Pseudomonas syringae species complex.</title>
        <authorList>
            <person name="Dillon M."/>
            <person name="Thakur S."/>
            <person name="Almeida R.N.D."/>
            <person name="Weir B.S."/>
            <person name="Guttman D.S."/>
        </authorList>
    </citation>
    <scope>NUCLEOTIDE SEQUENCE [LARGE SCALE GENOMIC DNA]</scope>
    <source>
        <strain evidence="2 3">ICMP 2821</strain>
    </source>
</reference>
<dbReference type="Proteomes" id="UP000281372">
    <property type="component" value="Unassembled WGS sequence"/>
</dbReference>
<dbReference type="RefSeq" id="WP_147464649.1">
    <property type="nucleotide sequence ID" value="NZ_RBOW01000643.1"/>
</dbReference>
<dbReference type="Gene3D" id="3.40.50.12780">
    <property type="entry name" value="N-terminal domain of ligase-like"/>
    <property type="match status" value="1"/>
</dbReference>
<dbReference type="PANTHER" id="PTHR45398:SF1">
    <property type="entry name" value="ENZYME, PUTATIVE (JCVI)-RELATED"/>
    <property type="match status" value="1"/>
</dbReference>
<dbReference type="InterPro" id="IPR042099">
    <property type="entry name" value="ANL_N_sf"/>
</dbReference>
<sequence length="88" mass="9838">TGKPKGVVVSHGEIAMHCQAVIRRFDMQPDDCELHFYSINFDAATERLLVPLLSGARVVLRAQGQWDAEEICTLIREQQVNILGFTPS</sequence>
<evidence type="ECO:0000313" key="2">
    <source>
        <dbReference type="EMBL" id="RMN26147.1"/>
    </source>
</evidence>
<comment type="caution">
    <text evidence="2">The sequence shown here is derived from an EMBL/GenBank/DDBJ whole genome shotgun (WGS) entry which is preliminary data.</text>
</comment>
<protein>
    <recommendedName>
        <fullName evidence="1">AMP-dependent synthetase/ligase domain-containing protein</fullName>
    </recommendedName>
</protein>
<proteinExistence type="predicted"/>
<dbReference type="SUPFAM" id="SSF56801">
    <property type="entry name" value="Acetyl-CoA synthetase-like"/>
    <property type="match status" value="1"/>
</dbReference>
<organism evidence="2 3">
    <name type="scientific">Pseudomonas cannabina</name>
    <dbReference type="NCBI Taxonomy" id="86840"/>
    <lineage>
        <taxon>Bacteria</taxon>
        <taxon>Pseudomonadati</taxon>
        <taxon>Pseudomonadota</taxon>
        <taxon>Gammaproteobacteria</taxon>
        <taxon>Pseudomonadales</taxon>
        <taxon>Pseudomonadaceae</taxon>
        <taxon>Pseudomonas</taxon>
    </lineage>
</organism>
<evidence type="ECO:0000313" key="3">
    <source>
        <dbReference type="Proteomes" id="UP000281372"/>
    </source>
</evidence>
<dbReference type="EMBL" id="RBOW01000643">
    <property type="protein sequence ID" value="RMN26147.1"/>
    <property type="molecule type" value="Genomic_DNA"/>
</dbReference>
<dbReference type="PANTHER" id="PTHR45398">
    <property type="match status" value="1"/>
</dbReference>
<feature type="non-terminal residue" evidence="2">
    <location>
        <position position="88"/>
    </location>
</feature>
<name>A0A3M3KT08_PSECA</name>
<dbReference type="InterPro" id="IPR000873">
    <property type="entry name" value="AMP-dep_synth/lig_dom"/>
</dbReference>
<feature type="domain" description="AMP-dependent synthetase/ligase" evidence="1">
    <location>
        <begin position="1"/>
        <end position="88"/>
    </location>
</feature>
<gene>
    <name evidence="2" type="ORF">ALQ64_05537</name>
</gene>
<evidence type="ECO:0000259" key="1">
    <source>
        <dbReference type="Pfam" id="PF00501"/>
    </source>
</evidence>
<accession>A0A3M3KT08</accession>
<dbReference type="AlphaFoldDB" id="A0A3M3KT08"/>
<dbReference type="Pfam" id="PF00501">
    <property type="entry name" value="AMP-binding"/>
    <property type="match status" value="1"/>
</dbReference>